<dbReference type="EMBL" id="LJQN01000087">
    <property type="protein sequence ID" value="KPX54569.1"/>
    <property type="molecule type" value="Genomic_DNA"/>
</dbReference>
<evidence type="ECO:0008006" key="3">
    <source>
        <dbReference type="Google" id="ProtNLM"/>
    </source>
</evidence>
<organism evidence="1 2">
    <name type="scientific">Pseudomonas amygdali pv. hibisci</name>
    <dbReference type="NCBI Taxonomy" id="251723"/>
    <lineage>
        <taxon>Bacteria</taxon>
        <taxon>Pseudomonadati</taxon>
        <taxon>Pseudomonadota</taxon>
        <taxon>Gammaproteobacteria</taxon>
        <taxon>Pseudomonadales</taxon>
        <taxon>Pseudomonadaceae</taxon>
        <taxon>Pseudomonas</taxon>
        <taxon>Pseudomonas amygdali</taxon>
    </lineage>
</organism>
<evidence type="ECO:0000313" key="2">
    <source>
        <dbReference type="Proteomes" id="UP000050545"/>
    </source>
</evidence>
<comment type="caution">
    <text evidence="1">The sequence shown here is derived from an EMBL/GenBank/DDBJ whole genome shotgun (WGS) entry which is preliminary data.</text>
</comment>
<proteinExistence type="predicted"/>
<dbReference type="InterPro" id="IPR021398">
    <property type="entry name" value="DUF3037"/>
</dbReference>
<evidence type="ECO:0000313" key="1">
    <source>
        <dbReference type="EMBL" id="KPX54569.1"/>
    </source>
</evidence>
<sequence length="276" mass="31643">MKYICNYSILRFLPYPETGEFVNIGVVVLASNGEFHYQLDRTRQRVTRFFKTLDHKIYLRARDEVRAELTRLESFFTERKGEIGPSISAFKHLIHPRETMMRFSDPGSIGTNDIKKTLAELYGHYVNHSFATKEYQERVLERELGSLLAVANLKQRYKEQKLGTKLYEVRFPFVMVADEKVHQAIKPLYFGQGDSSKIYDHGDAWVSKMKRLKAIKRLAKDTLFIVEPPSDGLKLMAAFNEVVSDLEGFAGVRVISNRASNAEIVDEIKAGLPSIT</sequence>
<name>A0AB34U910_PSEA0</name>
<accession>A0AB34U910</accession>
<dbReference type="Proteomes" id="UP000050545">
    <property type="component" value="Unassembled WGS sequence"/>
</dbReference>
<protein>
    <recommendedName>
        <fullName evidence="3">DUF3037 domain-containing protein</fullName>
    </recommendedName>
</protein>
<gene>
    <name evidence="1" type="ORF">ALO67_04101</name>
</gene>
<dbReference type="RefSeq" id="WP_020304841.1">
    <property type="nucleotide sequence ID" value="NZ_LJQN01000087.1"/>
</dbReference>
<reference evidence="1 2" key="1">
    <citation type="submission" date="2015-09" db="EMBL/GenBank/DDBJ databases">
        <title>Genome announcement of multiple Pseudomonas syringae strains.</title>
        <authorList>
            <person name="Thakur S."/>
            <person name="Wang P.W."/>
            <person name="Gong Y."/>
            <person name="Weir B.S."/>
            <person name="Guttman D.S."/>
        </authorList>
    </citation>
    <scope>NUCLEOTIDE SEQUENCE [LARGE SCALE GENOMIC DNA]</scope>
    <source>
        <strain evidence="1 2">ICMP9623</strain>
    </source>
</reference>
<dbReference type="Pfam" id="PF11236">
    <property type="entry name" value="DUF3037"/>
    <property type="match status" value="1"/>
</dbReference>
<dbReference type="AlphaFoldDB" id="A0AB34U910"/>